<proteinExistence type="inferred from homology"/>
<keyword evidence="4" id="KW-0804">Transcription</keyword>
<protein>
    <submittedName>
        <fullName evidence="6">LysR family transcriptional regulator</fullName>
    </submittedName>
</protein>
<dbReference type="Proteomes" id="UP000886188">
    <property type="component" value="Unassembled WGS sequence"/>
</dbReference>
<dbReference type="SUPFAM" id="SSF53850">
    <property type="entry name" value="Periplasmic binding protein-like II"/>
    <property type="match status" value="1"/>
</dbReference>
<evidence type="ECO:0000256" key="4">
    <source>
        <dbReference type="ARBA" id="ARBA00023163"/>
    </source>
</evidence>
<reference evidence="6" key="1">
    <citation type="journal article" date="2020" name="mSystems">
        <title>Genome- and Community-Level Interaction Insights into Carbon Utilization and Element Cycling Functions of Hydrothermarchaeota in Hydrothermal Sediment.</title>
        <authorList>
            <person name="Zhou Z."/>
            <person name="Liu Y."/>
            <person name="Xu W."/>
            <person name="Pan J."/>
            <person name="Luo Z.H."/>
            <person name="Li M."/>
        </authorList>
    </citation>
    <scope>NUCLEOTIDE SEQUENCE [LARGE SCALE GENOMIC DNA]</scope>
    <source>
        <strain evidence="6">HyVt-346</strain>
    </source>
</reference>
<dbReference type="PANTHER" id="PTHR30537">
    <property type="entry name" value="HTH-TYPE TRANSCRIPTIONAL REGULATOR"/>
    <property type="match status" value="1"/>
</dbReference>
<dbReference type="PANTHER" id="PTHR30537:SF74">
    <property type="entry name" value="HTH-TYPE TRANSCRIPTIONAL REGULATOR TRPI"/>
    <property type="match status" value="1"/>
</dbReference>
<dbReference type="Gene3D" id="1.10.10.10">
    <property type="entry name" value="Winged helix-like DNA-binding domain superfamily/Winged helix DNA-binding domain"/>
    <property type="match status" value="1"/>
</dbReference>
<dbReference type="PROSITE" id="PS50931">
    <property type="entry name" value="HTH_LYSR"/>
    <property type="match status" value="1"/>
</dbReference>
<dbReference type="InterPro" id="IPR058163">
    <property type="entry name" value="LysR-type_TF_proteobact-type"/>
</dbReference>
<gene>
    <name evidence="6" type="ORF">ENH88_09575</name>
</gene>
<dbReference type="GO" id="GO:0006351">
    <property type="term" value="P:DNA-templated transcription"/>
    <property type="evidence" value="ECO:0007669"/>
    <property type="project" value="TreeGrafter"/>
</dbReference>
<dbReference type="InterPro" id="IPR005119">
    <property type="entry name" value="LysR_subst-bd"/>
</dbReference>
<dbReference type="RefSeq" id="WP_304181996.1">
    <property type="nucleotide sequence ID" value="NZ_DRGM01000102.1"/>
</dbReference>
<keyword evidence="3" id="KW-0238">DNA-binding</keyword>
<feature type="domain" description="HTH lysR-type" evidence="5">
    <location>
        <begin position="3"/>
        <end position="60"/>
    </location>
</feature>
<dbReference type="FunFam" id="1.10.10.10:FF:000001">
    <property type="entry name" value="LysR family transcriptional regulator"/>
    <property type="match status" value="1"/>
</dbReference>
<accession>A0A7V1CYS9</accession>
<dbReference type="SUPFAM" id="SSF46785">
    <property type="entry name" value="Winged helix' DNA-binding domain"/>
    <property type="match status" value="1"/>
</dbReference>
<evidence type="ECO:0000259" key="5">
    <source>
        <dbReference type="PROSITE" id="PS50931"/>
    </source>
</evidence>
<dbReference type="GO" id="GO:0003700">
    <property type="term" value="F:DNA-binding transcription factor activity"/>
    <property type="evidence" value="ECO:0007669"/>
    <property type="project" value="InterPro"/>
</dbReference>
<dbReference type="Pfam" id="PF00126">
    <property type="entry name" value="HTH_1"/>
    <property type="match status" value="1"/>
</dbReference>
<dbReference type="PRINTS" id="PR00039">
    <property type="entry name" value="HTHLYSR"/>
</dbReference>
<organism evidence="6">
    <name type="scientific">Pseudoalteromonas prydzensis</name>
    <dbReference type="NCBI Taxonomy" id="182141"/>
    <lineage>
        <taxon>Bacteria</taxon>
        <taxon>Pseudomonadati</taxon>
        <taxon>Pseudomonadota</taxon>
        <taxon>Gammaproteobacteria</taxon>
        <taxon>Alteromonadales</taxon>
        <taxon>Pseudoalteromonadaceae</taxon>
        <taxon>Pseudoalteromonas</taxon>
    </lineage>
</organism>
<sequence length="301" mass="34503">MQTPIRGLRSFCFAARTLSFKEAANLLYLTPSAVSHQIKQLEEQLGIELFERQTRSINLTAAGKNFYDSVSPLIKALEKTITEFSQLQENVTISITLPEFFASELLMPKLSEWTTEHPKTNLQLNTMKTRKELAINSDLSIVLSSSKPLEGVVHELFSLQYSPACNKENWQQWHENPLEALQQVPLILHKARPWAWHQWAEHVGLDDFSPKQIIQIDSMFGVARAAQQGMGIALIPLPISQTWFDESWLFNFTDEPLVTKDKYYLVQHDPSETNASLELFIKWLLDTFKHLSDIHKIKPSA</sequence>
<comment type="similarity">
    <text evidence="1">Belongs to the LysR transcriptional regulatory family.</text>
</comment>
<evidence type="ECO:0000313" key="6">
    <source>
        <dbReference type="EMBL" id="HEA16675.1"/>
    </source>
</evidence>
<dbReference type="InterPro" id="IPR036390">
    <property type="entry name" value="WH_DNA-bd_sf"/>
</dbReference>
<evidence type="ECO:0000256" key="2">
    <source>
        <dbReference type="ARBA" id="ARBA00023015"/>
    </source>
</evidence>
<dbReference type="InterPro" id="IPR000847">
    <property type="entry name" value="LysR_HTH_N"/>
</dbReference>
<dbReference type="AlphaFoldDB" id="A0A7V1CYS9"/>
<dbReference type="InterPro" id="IPR036388">
    <property type="entry name" value="WH-like_DNA-bd_sf"/>
</dbReference>
<dbReference type="GO" id="GO:0043565">
    <property type="term" value="F:sequence-specific DNA binding"/>
    <property type="evidence" value="ECO:0007669"/>
    <property type="project" value="TreeGrafter"/>
</dbReference>
<dbReference type="EMBL" id="DRGM01000102">
    <property type="protein sequence ID" value="HEA16675.1"/>
    <property type="molecule type" value="Genomic_DNA"/>
</dbReference>
<name>A0A7V1CYS9_9GAMM</name>
<dbReference type="Gene3D" id="3.40.190.10">
    <property type="entry name" value="Periplasmic binding protein-like II"/>
    <property type="match status" value="2"/>
</dbReference>
<comment type="caution">
    <text evidence="6">The sequence shown here is derived from an EMBL/GenBank/DDBJ whole genome shotgun (WGS) entry which is preliminary data.</text>
</comment>
<dbReference type="Pfam" id="PF03466">
    <property type="entry name" value="LysR_substrate"/>
    <property type="match status" value="1"/>
</dbReference>
<keyword evidence="2" id="KW-0805">Transcription regulation</keyword>
<evidence type="ECO:0000256" key="1">
    <source>
        <dbReference type="ARBA" id="ARBA00009437"/>
    </source>
</evidence>
<evidence type="ECO:0000256" key="3">
    <source>
        <dbReference type="ARBA" id="ARBA00023125"/>
    </source>
</evidence>